<evidence type="ECO:0000313" key="1">
    <source>
        <dbReference type="Proteomes" id="UP000887565"/>
    </source>
</evidence>
<sequence length="64" mass="7652">MHHQDFKMRRQKIKSPIAKCALACIWHFNMNGQDNTNPESLFRDVDQQRDNWGEFLFKTPLTSE</sequence>
<name>A0A915J379_ROMCU</name>
<keyword evidence="1" id="KW-1185">Reference proteome</keyword>
<reference evidence="2" key="1">
    <citation type="submission" date="2022-11" db="UniProtKB">
        <authorList>
            <consortium name="WormBaseParasite"/>
        </authorList>
    </citation>
    <scope>IDENTIFICATION</scope>
</reference>
<dbReference type="Proteomes" id="UP000887565">
    <property type="component" value="Unplaced"/>
</dbReference>
<accession>A0A915J379</accession>
<dbReference type="WBParaSite" id="nRc.2.0.1.t20917-RA">
    <property type="protein sequence ID" value="nRc.2.0.1.t20917-RA"/>
    <property type="gene ID" value="nRc.2.0.1.g20917"/>
</dbReference>
<proteinExistence type="predicted"/>
<protein>
    <submittedName>
        <fullName evidence="2">Uncharacterized protein</fullName>
    </submittedName>
</protein>
<evidence type="ECO:0000313" key="2">
    <source>
        <dbReference type="WBParaSite" id="nRc.2.0.1.t20917-RA"/>
    </source>
</evidence>
<organism evidence="1 2">
    <name type="scientific">Romanomermis culicivorax</name>
    <name type="common">Nematode worm</name>
    <dbReference type="NCBI Taxonomy" id="13658"/>
    <lineage>
        <taxon>Eukaryota</taxon>
        <taxon>Metazoa</taxon>
        <taxon>Ecdysozoa</taxon>
        <taxon>Nematoda</taxon>
        <taxon>Enoplea</taxon>
        <taxon>Dorylaimia</taxon>
        <taxon>Mermithida</taxon>
        <taxon>Mermithoidea</taxon>
        <taxon>Mermithidae</taxon>
        <taxon>Romanomermis</taxon>
    </lineage>
</organism>
<dbReference type="AlphaFoldDB" id="A0A915J379"/>